<dbReference type="Gene3D" id="3.40.50.300">
    <property type="entry name" value="P-loop containing nucleotide triphosphate hydrolases"/>
    <property type="match status" value="1"/>
</dbReference>
<accession>A0A6C0DAY6</accession>
<name>A0A6C0DAY6_9ZZZZ</name>
<protein>
    <submittedName>
        <fullName evidence="1">Uncharacterized protein</fullName>
    </submittedName>
</protein>
<reference evidence="1" key="1">
    <citation type="journal article" date="2020" name="Nature">
        <title>Giant virus diversity and host interactions through global metagenomics.</title>
        <authorList>
            <person name="Schulz F."/>
            <person name="Roux S."/>
            <person name="Paez-Espino D."/>
            <person name="Jungbluth S."/>
            <person name="Walsh D.A."/>
            <person name="Denef V.J."/>
            <person name="McMahon K.D."/>
            <person name="Konstantinidis K.T."/>
            <person name="Eloe-Fadrosh E.A."/>
            <person name="Kyrpides N.C."/>
            <person name="Woyke T."/>
        </authorList>
    </citation>
    <scope>NUCLEOTIDE SEQUENCE</scope>
    <source>
        <strain evidence="1">GVMAG-M-3300023174-132</strain>
    </source>
</reference>
<organism evidence="1">
    <name type="scientific">viral metagenome</name>
    <dbReference type="NCBI Taxonomy" id="1070528"/>
    <lineage>
        <taxon>unclassified sequences</taxon>
        <taxon>metagenomes</taxon>
        <taxon>organismal metagenomes</taxon>
    </lineage>
</organism>
<dbReference type="InterPro" id="IPR027417">
    <property type="entry name" value="P-loop_NTPase"/>
</dbReference>
<dbReference type="AlphaFoldDB" id="A0A6C0DAY6"/>
<evidence type="ECO:0000313" key="1">
    <source>
        <dbReference type="EMBL" id="QHT13573.1"/>
    </source>
</evidence>
<sequence>MTSDQPIILLLSGYASSGKDAVANLLVDEFGFVRHAFADALKVDCAHLSDLPLSAFHSREKDMPLPKRVPAYPSARTPRDICIQHAVKVRSMDTDAYSRTVARDIQTQIDDGRSRFVISDWRFLSEVAFLKKTFSTLRIVTCRILRPSVTPFDSASEHELDSYTDFDRSILNNGTLAELRSSIRFCMRSLL</sequence>
<dbReference type="EMBL" id="MN739575">
    <property type="protein sequence ID" value="QHT13573.1"/>
    <property type="molecule type" value="Genomic_DNA"/>
</dbReference>
<proteinExistence type="predicted"/>